<dbReference type="Proteomes" id="UP000240988">
    <property type="component" value="Unassembled WGS sequence"/>
</dbReference>
<sequence length="109" mass="12379">VIGQANVPAEPEPGEPNRDLPPKIVAELCAHPNRLTSVERRTAVELAIDTGRRPEEICELDFDCLTRDEDMSVCPPRTRYMRKLLCVTRFGLILADRPGAQDFYQCRRV</sequence>
<dbReference type="GO" id="GO:0003677">
    <property type="term" value="F:DNA binding"/>
    <property type="evidence" value="ECO:0007669"/>
    <property type="project" value="InterPro"/>
</dbReference>
<gene>
    <name evidence="2" type="ORF">MRAB57_2684</name>
</gene>
<feature type="non-terminal residue" evidence="2">
    <location>
        <position position="1"/>
    </location>
</feature>
<evidence type="ECO:0000256" key="1">
    <source>
        <dbReference type="SAM" id="MobiDB-lite"/>
    </source>
</evidence>
<dbReference type="InterPro" id="IPR011010">
    <property type="entry name" value="DNA_brk_join_enz"/>
</dbReference>
<proteinExistence type="predicted"/>
<keyword evidence="3" id="KW-1185">Reference proteome</keyword>
<evidence type="ECO:0000313" key="3">
    <source>
        <dbReference type="Proteomes" id="UP000240988"/>
    </source>
</evidence>
<dbReference type="AlphaFoldDB" id="A0A2U3NTS4"/>
<organism evidence="2 3">
    <name type="scientific">Mycobacterium rhizamassiliense</name>
    <dbReference type="NCBI Taxonomy" id="1841860"/>
    <lineage>
        <taxon>Bacteria</taxon>
        <taxon>Bacillati</taxon>
        <taxon>Actinomycetota</taxon>
        <taxon>Actinomycetes</taxon>
        <taxon>Mycobacteriales</taxon>
        <taxon>Mycobacteriaceae</taxon>
        <taxon>Mycobacterium</taxon>
    </lineage>
</organism>
<accession>A0A2U3NTS4</accession>
<evidence type="ECO:0000313" key="2">
    <source>
        <dbReference type="EMBL" id="SPM34863.1"/>
    </source>
</evidence>
<reference evidence="2 3" key="1">
    <citation type="submission" date="2017-01" db="EMBL/GenBank/DDBJ databases">
        <authorList>
            <consortium name="Urmite Genomes"/>
        </authorList>
    </citation>
    <scope>NUCLEOTIDE SEQUENCE [LARGE SCALE GENOMIC DNA]</scope>
    <source>
        <strain evidence="2 3">AB57</strain>
    </source>
</reference>
<protein>
    <submittedName>
        <fullName evidence="2">Mycobacterium rhizamassiliense ORFan</fullName>
    </submittedName>
</protein>
<dbReference type="EMBL" id="FUFA01000004">
    <property type="protein sequence ID" value="SPM34863.1"/>
    <property type="molecule type" value="Genomic_DNA"/>
</dbReference>
<dbReference type="SUPFAM" id="SSF56349">
    <property type="entry name" value="DNA breaking-rejoining enzymes"/>
    <property type="match status" value="1"/>
</dbReference>
<dbReference type="STRING" id="1841860.GCA_900157375_02687"/>
<feature type="region of interest" description="Disordered" evidence="1">
    <location>
        <begin position="1"/>
        <end position="20"/>
    </location>
</feature>
<name>A0A2U3NTS4_9MYCO</name>